<evidence type="ECO:0000313" key="1">
    <source>
        <dbReference type="EMBL" id="ERT11032.1"/>
    </source>
</evidence>
<accession>U7QUU6</accession>
<gene>
    <name evidence="1" type="ORF">O185_21610</name>
</gene>
<reference evidence="1 2" key="1">
    <citation type="submission" date="2013-10" db="EMBL/GenBank/DDBJ databases">
        <title>Whole Genome Shotgun Sequence of Photorhabdus temperata J3.</title>
        <authorList>
            <person name="Park G.-S."/>
            <person name="Hong S.-J."/>
            <person name="Shin J.-H."/>
        </authorList>
    </citation>
    <scope>NUCLEOTIDE SEQUENCE [LARGE SCALE GENOMIC DNA]</scope>
    <source>
        <strain evidence="1 2">J3</strain>
    </source>
</reference>
<protein>
    <submittedName>
        <fullName evidence="1">Uncharacterized protein</fullName>
    </submittedName>
</protein>
<organism evidence="1 2">
    <name type="scientific">Photorhabdus temperata J3</name>
    <dbReference type="NCBI Taxonomy" id="1389415"/>
    <lineage>
        <taxon>Bacteria</taxon>
        <taxon>Pseudomonadati</taxon>
        <taxon>Pseudomonadota</taxon>
        <taxon>Gammaproteobacteria</taxon>
        <taxon>Enterobacterales</taxon>
        <taxon>Morganellaceae</taxon>
        <taxon>Photorhabdus</taxon>
    </lineage>
</organism>
<evidence type="ECO:0000313" key="2">
    <source>
        <dbReference type="Proteomes" id="UP000017133"/>
    </source>
</evidence>
<dbReference type="EMBL" id="AXDT01000236">
    <property type="protein sequence ID" value="ERT11032.1"/>
    <property type="molecule type" value="Genomic_DNA"/>
</dbReference>
<comment type="caution">
    <text evidence="1">The sequence shown here is derived from an EMBL/GenBank/DDBJ whole genome shotgun (WGS) entry which is preliminary data.</text>
</comment>
<dbReference type="Proteomes" id="UP000017133">
    <property type="component" value="Unassembled WGS sequence"/>
</dbReference>
<dbReference type="PATRIC" id="fig|1389415.4.peg.4323"/>
<proteinExistence type="predicted"/>
<name>U7QUU6_PHOTE</name>
<dbReference type="AlphaFoldDB" id="U7QUU6"/>
<sequence length="126" mass="14065">MDKGVANFSLEKMTVKRANMFIEGNDNNYRKISRTHQLTAGMNTNKVMEEQLGSSVGASLQGMSIKTPQINMYKKGYHLSLGPIETTLSGSEITCADFKMTKFSHRNSYIKSKMEISGISWSSTLQ</sequence>
<keyword evidence="2" id="KW-1185">Reference proteome</keyword>